<keyword evidence="5" id="KW-0963">Cytoplasm</keyword>
<reference evidence="8" key="1">
    <citation type="submission" date="2006-03" db="EMBL/GenBank/DDBJ databases">
        <authorList>
            <person name="Mohammed I.M."/>
        </authorList>
    </citation>
    <scope>NUCLEOTIDE SEQUENCE</scope>
    <source>
        <tissue evidence="8">Brain</tissue>
    </source>
</reference>
<dbReference type="InterPro" id="IPR024613">
    <property type="entry name" value="Huntingtin_N_HEAT_rpt-2"/>
</dbReference>
<keyword evidence="6" id="KW-0539">Nucleus</keyword>
<dbReference type="InterPro" id="IPR048411">
    <property type="entry name" value="Htt_N_HEAT_rpt-1"/>
</dbReference>
<feature type="region of interest" description="Disordered" evidence="7">
    <location>
        <begin position="2329"/>
        <end position="2350"/>
    </location>
</feature>
<dbReference type="Gene3D" id="1.25.10.10">
    <property type="entry name" value="Leucine-rich Repeat Variant"/>
    <property type="match status" value="1"/>
</dbReference>
<dbReference type="SUPFAM" id="SSF48371">
    <property type="entry name" value="ARM repeat"/>
    <property type="match status" value="2"/>
</dbReference>
<evidence type="ECO:0000256" key="2">
    <source>
        <dbReference type="ARBA" id="ARBA00004123"/>
    </source>
</evidence>
<dbReference type="Pfam" id="PF12372">
    <property type="entry name" value="Htt_N-HEAT"/>
    <property type="match status" value="1"/>
</dbReference>
<evidence type="ECO:0000313" key="8">
    <source>
        <dbReference type="EMBL" id="CAJ87484.4"/>
    </source>
</evidence>
<comment type="subcellular location">
    <subcellularLocation>
        <location evidence="3">Cytoplasm</location>
    </subcellularLocation>
    <subcellularLocation>
        <location evidence="2">Nucleus</location>
    </subcellularLocation>
</comment>
<feature type="region of interest" description="Disordered" evidence="7">
    <location>
        <begin position="2420"/>
        <end position="2444"/>
    </location>
</feature>
<dbReference type="InterPro" id="IPR000091">
    <property type="entry name" value="Huntingtin"/>
</dbReference>
<dbReference type="PANTHER" id="PTHR10170">
    <property type="entry name" value="HUNTINGTON DISEASE PROTEIN"/>
    <property type="match status" value="1"/>
</dbReference>
<feature type="compositionally biased region" description="Basic and acidic residues" evidence="7">
    <location>
        <begin position="418"/>
        <end position="443"/>
    </location>
</feature>
<evidence type="ECO:0000256" key="7">
    <source>
        <dbReference type="SAM" id="MobiDB-lite"/>
    </source>
</evidence>
<dbReference type="Pfam" id="PF20926">
    <property type="entry name" value="Htt_N-HEAT_1"/>
    <property type="match status" value="1"/>
</dbReference>
<dbReference type="InterPro" id="IPR011989">
    <property type="entry name" value="ARM-like"/>
</dbReference>
<feature type="region of interest" description="Disordered" evidence="7">
    <location>
        <begin position="976"/>
        <end position="1037"/>
    </location>
</feature>
<feature type="region of interest" description="Disordered" evidence="7">
    <location>
        <begin position="836"/>
        <end position="866"/>
    </location>
</feature>
<dbReference type="InterPro" id="IPR016024">
    <property type="entry name" value="ARM-type_fold"/>
</dbReference>
<dbReference type="Pfam" id="PF20925">
    <property type="entry name" value="Htt_bridge"/>
    <property type="match status" value="1"/>
</dbReference>
<feature type="compositionally biased region" description="Basic and acidic residues" evidence="7">
    <location>
        <begin position="1026"/>
        <end position="1036"/>
    </location>
</feature>
<gene>
    <name evidence="8" type="primary">Htt</name>
</gene>
<dbReference type="GO" id="GO:0005737">
    <property type="term" value="C:cytoplasm"/>
    <property type="evidence" value="ECO:0007669"/>
    <property type="project" value="UniProtKB-SubCell"/>
</dbReference>
<evidence type="ECO:0000256" key="4">
    <source>
        <dbReference type="ARBA" id="ARBA00007153"/>
    </source>
</evidence>
<proteinExistence type="evidence at transcript level"/>
<comment type="similarity">
    <text evidence="4">Belongs to the huntingtin family.</text>
</comment>
<dbReference type="Pfam" id="PF20927">
    <property type="entry name" value="Htt_C-HEAT"/>
    <property type="match status" value="2"/>
</dbReference>
<protein>
    <submittedName>
        <fullName evidence="8">Huntingtin like protein</fullName>
    </submittedName>
</protein>
<dbReference type="InterPro" id="IPR048412">
    <property type="entry name" value="Htt_bridge"/>
</dbReference>
<dbReference type="InterPro" id="IPR028426">
    <property type="entry name" value="Huntingtin_fam"/>
</dbReference>
<evidence type="ECO:0000256" key="5">
    <source>
        <dbReference type="ARBA" id="ARBA00022490"/>
    </source>
</evidence>
<feature type="compositionally biased region" description="Polar residues" evidence="7">
    <location>
        <begin position="391"/>
        <end position="400"/>
    </location>
</feature>
<feature type="region of interest" description="Disordered" evidence="7">
    <location>
        <begin position="380"/>
        <end position="447"/>
    </location>
</feature>
<accession>A5A9V2</accession>
<comment type="function">
    <text evidence="1">May play a role in microtubule-mediated transport or vesicle function.</text>
</comment>
<dbReference type="GO" id="GO:0005634">
    <property type="term" value="C:nucleus"/>
    <property type="evidence" value="ECO:0007669"/>
    <property type="project" value="UniProtKB-SubCell"/>
</dbReference>
<name>A5A9V2_CIOIN</name>
<feature type="compositionally biased region" description="Low complexity" evidence="7">
    <location>
        <begin position="840"/>
        <end position="854"/>
    </location>
</feature>
<reference evidence="8" key="2">
    <citation type="submission" date="2007-05" db="EMBL/GenBank/DDBJ databases">
        <title>Funtion and evolution of huntingtin gene in basal chordates.</title>
        <authorList>
            <person name="Idris M.M."/>
            <person name="Brown E.R."/>
        </authorList>
    </citation>
    <scope>NUCLEOTIDE SEQUENCE</scope>
    <source>
        <tissue evidence="8">Brain</tissue>
    </source>
</reference>
<evidence type="ECO:0000256" key="1">
    <source>
        <dbReference type="ARBA" id="ARBA00002907"/>
    </source>
</evidence>
<evidence type="ECO:0000256" key="3">
    <source>
        <dbReference type="ARBA" id="ARBA00004496"/>
    </source>
</evidence>
<dbReference type="PANTHER" id="PTHR10170:SF10">
    <property type="entry name" value="HUNTINGTIN"/>
    <property type="match status" value="1"/>
</dbReference>
<dbReference type="PRINTS" id="PR00375">
    <property type="entry name" value="HUNTINGTIN"/>
</dbReference>
<evidence type="ECO:0000256" key="6">
    <source>
        <dbReference type="ARBA" id="ARBA00023242"/>
    </source>
</evidence>
<sequence>MEKLVKSVNALKFFYGGLSSEDKTQKDALQSPNERQSHCNIVLESIISPSIRSLADYPGLLAVSVETLLQSCADDNADVRLNANECLNRLIKGLYEISNSKILVELYKEIKKNGHPRSLRAALDRFSRLSHNIRSNKCRPYILNLLPCLCRISQREEDGVQETLGLSLVKIFKILGPFASESEIQGLLASFLKNLSHKSATMRRTACVCLHSVILNCRKQNLVIGPLMNSILDILLQRNTDRNTVLGCLQALRILSPLFETCVPGKISEQHILNEHRDLVLKVFDACVFYLDNTDHTIVTAALELLEHLLNEFSSELASVLIVCGKLKPTSFTPSTVLPDEVETKATSVTTDEVSSLSSLASSTIEDKLSCIRLLPVEDQDPPSNPLLPHNEQTSQTNGATEHKDQTEPSDLDQTITNHDEDAKLPENGHEESLSESSLEKMASDPISTSSDLIPVSHLYATESSTLPIITLARMLCQRFLLSMETGEVLPDKQVRVSNKNLTMNTLSQLVKIYPAAVCHSLLYYESSSQYMTNVFLYSTHSDPKLRGSAVTLASVFIDAVVTRNRKGIKDWFKNVERNSSTSLKCPTIEDLISLIHGGLIDESSTTTRQACSAVTSCVHTLLNSMYFSYGLELLHMVVGLQSSTYWLIKVSLLELLASLNYRQIAYLELLSKRDAASVKTQSLPHQALSIALKCLCDDDLRLRKTAAATIVTMPTSFPTPNELYGDLLTSEAAEMTRQWMGGSEMRNEDEEEQSNDAGSAKSLLKTYRGYEMDCKNSGSITDSLSYIVGEVSTMLTNSSNKHQTYGCLLALKQLSIKYMVSNHPVAWGCYAVTDDRSRSSSNESETSSNSSDSKIPKRQSSNPNGSQQQFGILPFVMSLLHSAWLPLDVTAHSDALVLAGNLVAGAASDGLKVFGPVAIEDQSFEKVSVKTVTSNARSWATIYDPVLGSYANQLFTHLTRLSSIMHHVISEVTPSPPNKSVLPNIAPGNIPSPIKRKEKAPGEQNRSSPPLTRKLLPTSSLGKPGNKENQDEKPTKKLIGSFYNNRTLMRLFDQLTGSYKNYKVSLEFGCDDRFCSFLSSTLDVLSQVLELAVFQDIGSYTEELLNYMKSLFTVEPTLTIQSVQQLLKALFGTNLVSNMIPHDDSKPPNPPTSPILLNSTAGFYHQIFHHPLNHLTMAIANSSFHHSLQTKSPPKENDGWFGSIKKKVEKKLNDVSKNSKGSKSSIQNYIRLFEILVIKSLKLYTTTSSVEFQQKHVLNLLAQLVQLRVNYCMLDSDQVFINFIIKQFESIEGGLVRGSESLIPHVFFFLVLLSYERYRTKAVITMPKIIQLCDGLMASGQGSASHVIPAMQPIIHDIYVVRASSKNEPPEVTTQREVVQFTLLKLLQHPQVFKMLITILVHGRRENVEKWKKYSRQVADVLLPLLSQLKVNVTSHDDVSTLHSLFEAISPSALRPIGLLMDLLLKMPKSLNSISHIHRWLTNILVLLRVLICQASEHDILDNIDLSKVKIKHMTCTHMEYLHSDQTSQEEEEQNMNEVFSPADILAMFFHQVIGSCCSTLLHYSTNPRTKSDESSQILLSQQINELFLALTYIHRSGSFKNLTSACKKVSSTNLNGFYTSDQMVSTFLHLTYSHPIITVMWAQYLSHFVPVTAQFWENFTGCKDTNDFPLNRNIVKKGCVILLADYVCQNSNQSELSLWLAEHHVNDIIMMSEEPPVQDFLTSVHLGAEESACLIKAISKLSKTQQNIKVSFILRILKCLSGVSIKSSESLISLLLSPKFLFSPVRRVFAASLLFLQSTVENILELNKEEALEIIPTEFTQNLMQKGESLKEKSQYILFCDLISQLHSHVTGEQPITSEKPGPTIQALMEKPNQNWFNSVILSCLDENRWTPECARVLACADFDDIIDIQGNNNFTAQHLASCLYNGIHEVTSMHGALIPYPEDKTSNLLAASLLTLDKKIKAVLEITPGNTEFDTPLMDNSNTEIKFIGDKNFQQNLMWLNRCLVNMLKFHHILPTQYQLPNVNSNDYLNIIVLGFKVTQYGIHKGKIPSLQDIVCVLESLQQALAVQSLHAMFINEVKWMLQTVQVLFTIMEIYIGRISYEPPYLPSCIDKEEASSIYNNSSNPLSSCIKLYQMLSLFRRQHKNKEMFAKIPTYIVRPINNIILHLATSPLFKNYVRTPLVVWTFGWNPALGGDTGTSLPEIPSDFLQEKEVLQEYIAIVNQIGWTKRTEFEETWASLLGVLVSQPVVSDESSGEAMHTEISSLAIRGLTSLVVDCALYPECGRKATSKYQVFYRHPTFKLGNTKAGRQLLKVRGILDDESRFMTQRKSHQDTHHQNTSLNDSSNLSSSLQSNKWITMNTERVLSSSAYGLAQSSVRSFHLLHGITPMKEELYDGDYDSATMHSFEYDNSLSNDGSDVSDMFETSEAETPDVPTNPAPPLSPLRIRDGVDVHSCVQFLLELYTEWFRTTAQTNQISGSSSTIARPLLCECVRSLLLISDLFTEKQQFEWMFVALTTLHKSQPADDDILMQYITPSMCKAGSVLGLNSETSENVLRVLEPSLRSTLLSCRTSALVGLLQCIESYPNPNLRGIIDLASQFIPPNFVAISTCPSLFNEDYVVLLASVAFYIIEKCHDAVMPEFTSVIIQACTLIISSRDVTSVQSRVFHSVTHGLQRLILSFSISASECDSILKVAAEQVHTNPWLPRATAACGLMMTCMYCGRMRISSNPDHGSPHGGSPEHEDVVESRLLAMERVTLLFERIRKGYPHEARVMSKVLPSMLDDFFPAQDIMNKIIAEFISTLQPFPASVAQILYEVFQSLLERDQSHLVQEWVMLSLGNAIQRTPLQTAVWCLTCLFSSASTNRWISSMVPLIISRVHDPTLDVNWTFFCKAAVDFYTCQLSEELDRRSFHAIFSTSSSSREPGSPYKLLLDCISRINGEQGILQ</sequence>
<dbReference type="EMBL" id="AM238514">
    <property type="protein sequence ID" value="CAJ87484.4"/>
    <property type="molecule type" value="mRNA"/>
</dbReference>
<organism evidence="8">
    <name type="scientific">Ciona intestinalis</name>
    <name type="common">Transparent sea squirt</name>
    <name type="synonym">Ascidia intestinalis</name>
    <dbReference type="NCBI Taxonomy" id="7719"/>
    <lineage>
        <taxon>Eukaryota</taxon>
        <taxon>Metazoa</taxon>
        <taxon>Chordata</taxon>
        <taxon>Tunicata</taxon>
        <taxon>Ascidiacea</taxon>
        <taxon>Phlebobranchia</taxon>
        <taxon>Cionidae</taxon>
        <taxon>Ciona</taxon>
    </lineage>
</organism>
<dbReference type="InterPro" id="IPR048413">
    <property type="entry name" value="Htt_C-HEAT_rpt"/>
</dbReference>